<keyword evidence="7" id="KW-0812">Transmembrane</keyword>
<keyword evidence="3 6" id="KW-0731">Sigma factor</keyword>
<dbReference type="PANTHER" id="PTHR43133:SF25">
    <property type="entry name" value="RNA POLYMERASE SIGMA FACTOR RFAY-RELATED"/>
    <property type="match status" value="1"/>
</dbReference>
<dbReference type="InterPro" id="IPR013325">
    <property type="entry name" value="RNA_pol_sigma_r2"/>
</dbReference>
<evidence type="ECO:0000256" key="4">
    <source>
        <dbReference type="ARBA" id="ARBA00023125"/>
    </source>
</evidence>
<proteinExistence type="inferred from homology"/>
<dbReference type="PANTHER" id="PTHR43133">
    <property type="entry name" value="RNA POLYMERASE ECF-TYPE SIGMA FACTO"/>
    <property type="match status" value="1"/>
</dbReference>
<name>A0ABY3XHJ8_9GAMM</name>
<keyword evidence="7" id="KW-1133">Transmembrane helix</keyword>
<dbReference type="Pfam" id="PF08281">
    <property type="entry name" value="Sigma70_r4_2"/>
    <property type="match status" value="1"/>
</dbReference>
<feature type="transmembrane region" description="Helical" evidence="7">
    <location>
        <begin position="201"/>
        <end position="223"/>
    </location>
</feature>
<evidence type="ECO:0000256" key="2">
    <source>
        <dbReference type="ARBA" id="ARBA00023015"/>
    </source>
</evidence>
<feature type="transmembrane region" description="Helical" evidence="7">
    <location>
        <begin position="332"/>
        <end position="351"/>
    </location>
</feature>
<evidence type="ECO:0000256" key="3">
    <source>
        <dbReference type="ARBA" id="ARBA00023082"/>
    </source>
</evidence>
<protein>
    <recommendedName>
        <fullName evidence="6">RNA polymerase sigma factor</fullName>
    </recommendedName>
</protein>
<evidence type="ECO:0000259" key="8">
    <source>
        <dbReference type="Pfam" id="PF04542"/>
    </source>
</evidence>
<keyword evidence="5 6" id="KW-0804">Transcription</keyword>
<keyword evidence="7" id="KW-0472">Membrane</keyword>
<dbReference type="InterPro" id="IPR036388">
    <property type="entry name" value="WH-like_DNA-bd_sf"/>
</dbReference>
<dbReference type="SUPFAM" id="SSF88659">
    <property type="entry name" value="Sigma3 and sigma4 domains of RNA polymerase sigma factors"/>
    <property type="match status" value="1"/>
</dbReference>
<keyword evidence="4 6" id="KW-0238">DNA-binding</keyword>
<evidence type="ECO:0000313" key="11">
    <source>
        <dbReference type="Proteomes" id="UP000829194"/>
    </source>
</evidence>
<feature type="domain" description="RNA polymerase sigma factor 70 region 4 type 2" evidence="9">
    <location>
        <begin position="131"/>
        <end position="178"/>
    </location>
</feature>
<dbReference type="InterPro" id="IPR013324">
    <property type="entry name" value="RNA_pol_sigma_r3/r4-like"/>
</dbReference>
<dbReference type="Proteomes" id="UP000829194">
    <property type="component" value="Chromosome"/>
</dbReference>
<dbReference type="RefSeq" id="WP_057942270.1">
    <property type="nucleotide sequence ID" value="NZ_CP011131.1"/>
</dbReference>
<organism evidence="10 11">
    <name type="scientific">Lysobacter gummosus</name>
    <dbReference type="NCBI Taxonomy" id="262324"/>
    <lineage>
        <taxon>Bacteria</taxon>
        <taxon>Pseudomonadati</taxon>
        <taxon>Pseudomonadota</taxon>
        <taxon>Gammaproteobacteria</taxon>
        <taxon>Lysobacterales</taxon>
        <taxon>Lysobacteraceae</taxon>
        <taxon>Lysobacter</taxon>
    </lineage>
</organism>
<evidence type="ECO:0000259" key="9">
    <source>
        <dbReference type="Pfam" id="PF08281"/>
    </source>
</evidence>
<dbReference type="InterPro" id="IPR039425">
    <property type="entry name" value="RNA_pol_sigma-70-like"/>
</dbReference>
<feature type="transmembrane region" description="Helical" evidence="7">
    <location>
        <begin position="235"/>
        <end position="258"/>
    </location>
</feature>
<comment type="similarity">
    <text evidence="1 6">Belongs to the sigma-70 factor family. ECF subfamily.</text>
</comment>
<dbReference type="InterPro" id="IPR013249">
    <property type="entry name" value="RNA_pol_sigma70_r4_t2"/>
</dbReference>
<evidence type="ECO:0000256" key="1">
    <source>
        <dbReference type="ARBA" id="ARBA00010641"/>
    </source>
</evidence>
<feature type="domain" description="RNA polymerase sigma-70 region 2" evidence="8">
    <location>
        <begin position="29"/>
        <end position="95"/>
    </location>
</feature>
<dbReference type="CDD" id="cd06171">
    <property type="entry name" value="Sigma70_r4"/>
    <property type="match status" value="1"/>
</dbReference>
<reference evidence="10 11" key="1">
    <citation type="submission" date="2022-03" db="EMBL/GenBank/DDBJ databases">
        <title>Complete genome sequence of Lysobacter capsici VKM B-2533 and Lysobacter gummosus 10.1.1, promising sources of lytic agents.</title>
        <authorList>
            <person name="Tarlachkov S.V."/>
            <person name="Kudryakova I.V."/>
            <person name="Afoshin A.S."/>
            <person name="Leontyevskaya E.A."/>
            <person name="Leontyevskaya N.V."/>
        </authorList>
    </citation>
    <scope>NUCLEOTIDE SEQUENCE [LARGE SCALE GENOMIC DNA]</scope>
    <source>
        <strain evidence="10 11">10.1.1</strain>
    </source>
</reference>
<evidence type="ECO:0000313" key="10">
    <source>
        <dbReference type="EMBL" id="UNP31100.1"/>
    </source>
</evidence>
<dbReference type="InterPro" id="IPR014284">
    <property type="entry name" value="RNA_pol_sigma-70_dom"/>
</dbReference>
<keyword evidence="2 6" id="KW-0805">Transcription regulation</keyword>
<keyword evidence="11" id="KW-1185">Reference proteome</keyword>
<dbReference type="Pfam" id="PF04542">
    <property type="entry name" value="Sigma70_r2"/>
    <property type="match status" value="1"/>
</dbReference>
<dbReference type="InterPro" id="IPR007627">
    <property type="entry name" value="RNA_pol_sigma70_r2"/>
</dbReference>
<evidence type="ECO:0000256" key="6">
    <source>
        <dbReference type="RuleBase" id="RU000716"/>
    </source>
</evidence>
<evidence type="ECO:0000256" key="5">
    <source>
        <dbReference type="ARBA" id="ARBA00023163"/>
    </source>
</evidence>
<dbReference type="Gene3D" id="1.10.10.10">
    <property type="entry name" value="Winged helix-like DNA-binding domain superfamily/Winged helix DNA-binding domain"/>
    <property type="match status" value="1"/>
</dbReference>
<dbReference type="SUPFAM" id="SSF88946">
    <property type="entry name" value="Sigma2 domain of RNA polymerase sigma factors"/>
    <property type="match status" value="1"/>
</dbReference>
<feature type="transmembrane region" description="Helical" evidence="7">
    <location>
        <begin position="357"/>
        <end position="383"/>
    </location>
</feature>
<dbReference type="Gene3D" id="1.10.1740.10">
    <property type="match status" value="1"/>
</dbReference>
<accession>A0ABY3XHJ8</accession>
<feature type="transmembrane region" description="Helical" evidence="7">
    <location>
        <begin position="292"/>
        <end position="311"/>
    </location>
</feature>
<dbReference type="EMBL" id="CP093547">
    <property type="protein sequence ID" value="UNP31100.1"/>
    <property type="molecule type" value="Genomic_DNA"/>
</dbReference>
<dbReference type="InterPro" id="IPR000838">
    <property type="entry name" value="RNA_pol_sigma70_ECF_CS"/>
</dbReference>
<dbReference type="PROSITE" id="PS01063">
    <property type="entry name" value="SIGMA70_ECF"/>
    <property type="match status" value="1"/>
</dbReference>
<feature type="transmembrane region" description="Helical" evidence="7">
    <location>
        <begin position="404"/>
        <end position="429"/>
    </location>
</feature>
<dbReference type="NCBIfam" id="TIGR02937">
    <property type="entry name" value="sigma70-ECF"/>
    <property type="match status" value="1"/>
</dbReference>
<evidence type="ECO:0000256" key="7">
    <source>
        <dbReference type="SAM" id="Phobius"/>
    </source>
</evidence>
<gene>
    <name evidence="10" type="ORF">MOV92_07595</name>
</gene>
<sequence>MNAEALNSLIGHDLPAAARGDTAAYSRIVGACQNSVTAIALAMVRDVHTSEDIAQEAFLNAWQNIRKLQNPSSFLPWLRQITRNLARDHLRARQRLPRGVDDMEAAIASAADPQPSAIERLIESERAQVAAELISALPDESREVLLLYYREGQSSQQVAALLGLSDAAVRKRLSRARSSVREELMDRFAAFATASAPTVGFTTMVASALGVIAPSATSAAILGAGSLGSGLASKLGAGGMGAAGASGGVLGGMLVFFAERVLSPVSQAIGGEPIDVASLSARIHLLSQHTGVYSLSGVIGGIAGGAVTTMLMSRYLMSYAGNDAERRAIRRMIRMVSISGAAMAASILVSLEASRGWVLPVACTALTVAVTTWQWLAYIPRALAPSVERIRRSHGYDPRDSCAYRWLVGPQALVYSVAILVAAMAFILWREGRFG</sequence>